<feature type="transmembrane region" description="Helical" evidence="1">
    <location>
        <begin position="242"/>
        <end position="261"/>
    </location>
</feature>
<feature type="transmembrane region" description="Helical" evidence="1">
    <location>
        <begin position="195"/>
        <end position="212"/>
    </location>
</feature>
<reference evidence="3 4" key="1">
    <citation type="submission" date="2021-03" db="EMBL/GenBank/DDBJ databases">
        <title>Isolation and description of Capnocytophaga bilenii sp. nov., a novel Capnocytophaga species, isolated from a gingivitis subject.</title>
        <authorList>
            <person name="Antezack A."/>
            <person name="Monnet-Corti V."/>
            <person name="La Scola B."/>
        </authorList>
    </citation>
    <scope>NUCLEOTIDE SEQUENCE [LARGE SCALE GENOMIC DNA]</scope>
    <source>
        <strain evidence="3 4">Marseille-Q4570</strain>
    </source>
</reference>
<protein>
    <submittedName>
        <fullName evidence="3">Acyltransferase</fullName>
    </submittedName>
</protein>
<feature type="transmembrane region" description="Helical" evidence="1">
    <location>
        <begin position="273"/>
        <end position="295"/>
    </location>
</feature>
<dbReference type="InterPro" id="IPR002656">
    <property type="entry name" value="Acyl_transf_3_dom"/>
</dbReference>
<evidence type="ECO:0000256" key="1">
    <source>
        <dbReference type="SAM" id="Phobius"/>
    </source>
</evidence>
<feature type="transmembrane region" description="Helical" evidence="1">
    <location>
        <begin position="139"/>
        <end position="159"/>
    </location>
</feature>
<dbReference type="Pfam" id="PF01757">
    <property type="entry name" value="Acyl_transf_3"/>
    <property type="match status" value="1"/>
</dbReference>
<sequence>MKVKRIDYLDAIRGIAVWLVVLYHAYARYEHFPYGFEYASFPLLKYGYLGVELFFLISGFVILMTLERSRSFINFLYKRWLRLFPAMAIVTLLFYVGYYLFCEKWIPYYNLLPGLTFTEPYFYKKLLHIDTIKALSPSFWTLFVEVKFYAIFGGVFFLLRKNVHKSILFLVILWCFSIITSLVCHNEFVMKIAELFIYYGWFAGGCYAYLYFKTQIDKYLYLSGGITLAAIILSALSKEYFVEYFITVITIIAVFFIPLVFEKVRFVFQNKFLLFFGFISYSFYLLQEPILLFFIDKIHTAAGGVINSFCIPLPLFIAITGLSYGVTKAEIWIRKLIKF</sequence>
<keyword evidence="3" id="KW-0808">Transferase</keyword>
<keyword evidence="4" id="KW-1185">Reference proteome</keyword>
<dbReference type="PANTHER" id="PTHR23028:SF53">
    <property type="entry name" value="ACYL_TRANSF_3 DOMAIN-CONTAINING PROTEIN"/>
    <property type="match status" value="1"/>
</dbReference>
<feature type="domain" description="Acyltransferase 3" evidence="2">
    <location>
        <begin position="7"/>
        <end position="325"/>
    </location>
</feature>
<proteinExistence type="predicted"/>
<dbReference type="EMBL" id="JAGDYP010000003">
    <property type="protein sequence ID" value="MBO1883900.1"/>
    <property type="molecule type" value="Genomic_DNA"/>
</dbReference>
<keyword evidence="1" id="KW-0812">Transmembrane</keyword>
<comment type="caution">
    <text evidence="3">The sequence shown here is derived from an EMBL/GenBank/DDBJ whole genome shotgun (WGS) entry which is preliminary data.</text>
</comment>
<feature type="transmembrane region" description="Helical" evidence="1">
    <location>
        <begin position="301"/>
        <end position="326"/>
    </location>
</feature>
<dbReference type="GO" id="GO:0016746">
    <property type="term" value="F:acyltransferase activity"/>
    <property type="evidence" value="ECO:0007669"/>
    <property type="project" value="UniProtKB-KW"/>
</dbReference>
<feature type="transmembrane region" description="Helical" evidence="1">
    <location>
        <begin position="219"/>
        <end position="236"/>
    </location>
</feature>
<feature type="transmembrane region" description="Helical" evidence="1">
    <location>
        <begin position="46"/>
        <end position="68"/>
    </location>
</feature>
<keyword evidence="1" id="KW-0472">Membrane</keyword>
<evidence type="ECO:0000313" key="4">
    <source>
        <dbReference type="Proteomes" id="UP000681610"/>
    </source>
</evidence>
<evidence type="ECO:0000313" key="3">
    <source>
        <dbReference type="EMBL" id="MBO1883900.1"/>
    </source>
</evidence>
<dbReference type="Proteomes" id="UP000681610">
    <property type="component" value="Unassembled WGS sequence"/>
</dbReference>
<dbReference type="InterPro" id="IPR050879">
    <property type="entry name" value="Acyltransferase_3"/>
</dbReference>
<evidence type="ECO:0000259" key="2">
    <source>
        <dbReference type="Pfam" id="PF01757"/>
    </source>
</evidence>
<organism evidence="3 4">
    <name type="scientific">Capnocytophaga bilenii</name>
    <dbReference type="NCBI Taxonomy" id="2819369"/>
    <lineage>
        <taxon>Bacteria</taxon>
        <taxon>Pseudomonadati</taxon>
        <taxon>Bacteroidota</taxon>
        <taxon>Flavobacteriia</taxon>
        <taxon>Flavobacteriales</taxon>
        <taxon>Flavobacteriaceae</taxon>
        <taxon>Capnocytophaga</taxon>
    </lineage>
</organism>
<keyword evidence="3" id="KW-0012">Acyltransferase</keyword>
<dbReference type="PANTHER" id="PTHR23028">
    <property type="entry name" value="ACETYLTRANSFERASE"/>
    <property type="match status" value="1"/>
</dbReference>
<keyword evidence="1" id="KW-1133">Transmembrane helix</keyword>
<feature type="transmembrane region" description="Helical" evidence="1">
    <location>
        <begin position="80"/>
        <end position="101"/>
    </location>
</feature>
<accession>A0ABS3PXA2</accession>
<name>A0ABS3PXA2_9FLAO</name>
<feature type="transmembrane region" description="Helical" evidence="1">
    <location>
        <begin position="166"/>
        <end position="183"/>
    </location>
</feature>
<dbReference type="RefSeq" id="WP_208058479.1">
    <property type="nucleotide sequence ID" value="NZ_JAGDYP010000003.1"/>
</dbReference>
<feature type="transmembrane region" description="Helical" evidence="1">
    <location>
        <begin position="7"/>
        <end position="26"/>
    </location>
</feature>
<gene>
    <name evidence="3" type="ORF">J4N46_05610</name>
</gene>